<evidence type="ECO:0000313" key="1">
    <source>
        <dbReference type="EMBL" id="MDQ0008279.1"/>
    </source>
</evidence>
<reference evidence="1 2" key="1">
    <citation type="submission" date="2023-07" db="EMBL/GenBank/DDBJ databases">
        <title>Sorghum-associated microbial communities from plants grown in Nebraska, USA.</title>
        <authorList>
            <person name="Schachtman D."/>
        </authorList>
    </citation>
    <scope>NUCLEOTIDE SEQUENCE [LARGE SCALE GENOMIC DNA]</scope>
    <source>
        <strain evidence="1 2">CC60</strain>
    </source>
</reference>
<sequence length="103" mass="11400">MKIDHAAECRFFSAEDAIRFALSAYYAATKHIEPPAGEPWVIDGAPWASGADFADAFMQEVADRISAKACELQLRRSGSQIMGLWWPLDGDEITDTGKVFYVV</sequence>
<evidence type="ECO:0000313" key="2">
    <source>
        <dbReference type="Proteomes" id="UP001237737"/>
    </source>
</evidence>
<name>A0ABT9STF7_9GAMM</name>
<gene>
    <name evidence="1" type="ORF">J2T07_000438</name>
</gene>
<dbReference type="EMBL" id="JAUSSK010000001">
    <property type="protein sequence ID" value="MDQ0008279.1"/>
    <property type="molecule type" value="Genomic_DNA"/>
</dbReference>
<organism evidence="1 2">
    <name type="scientific">Luteibacter jiangsuensis</name>
    <dbReference type="NCBI Taxonomy" id="637577"/>
    <lineage>
        <taxon>Bacteria</taxon>
        <taxon>Pseudomonadati</taxon>
        <taxon>Pseudomonadota</taxon>
        <taxon>Gammaproteobacteria</taxon>
        <taxon>Lysobacterales</taxon>
        <taxon>Rhodanobacteraceae</taxon>
        <taxon>Luteibacter</taxon>
    </lineage>
</organism>
<proteinExistence type="predicted"/>
<dbReference type="Proteomes" id="UP001237737">
    <property type="component" value="Unassembled WGS sequence"/>
</dbReference>
<dbReference type="RefSeq" id="WP_306846932.1">
    <property type="nucleotide sequence ID" value="NZ_JAUSSK010000001.1"/>
</dbReference>
<protein>
    <submittedName>
        <fullName evidence="1">Uncharacterized protein</fullName>
    </submittedName>
</protein>
<comment type="caution">
    <text evidence="1">The sequence shown here is derived from an EMBL/GenBank/DDBJ whole genome shotgun (WGS) entry which is preliminary data.</text>
</comment>
<accession>A0ABT9STF7</accession>
<keyword evidence="2" id="KW-1185">Reference proteome</keyword>